<evidence type="ECO:0000313" key="9">
    <source>
        <dbReference type="EMBL" id="MBC8611566.1"/>
    </source>
</evidence>
<proteinExistence type="inferred from homology"/>
<dbReference type="CDD" id="cd06261">
    <property type="entry name" value="TM_PBP2"/>
    <property type="match status" value="1"/>
</dbReference>
<evidence type="ECO:0000256" key="1">
    <source>
        <dbReference type="ARBA" id="ARBA00004651"/>
    </source>
</evidence>
<keyword evidence="6 7" id="KW-0472">Membrane</keyword>
<evidence type="ECO:0000256" key="5">
    <source>
        <dbReference type="ARBA" id="ARBA00022989"/>
    </source>
</evidence>
<dbReference type="OrthoDB" id="9771544at2"/>
<dbReference type="Gene3D" id="1.10.3720.10">
    <property type="entry name" value="MetI-like"/>
    <property type="match status" value="1"/>
</dbReference>
<dbReference type="AlphaFoldDB" id="A0A8J6PFR2"/>
<comment type="caution">
    <text evidence="9">The sequence shown here is derived from an EMBL/GenBank/DDBJ whole genome shotgun (WGS) entry which is preliminary data.</text>
</comment>
<protein>
    <submittedName>
        <fullName evidence="9">Carbohydrate ABC transporter permease</fullName>
    </submittedName>
</protein>
<evidence type="ECO:0000256" key="6">
    <source>
        <dbReference type="ARBA" id="ARBA00023136"/>
    </source>
</evidence>
<evidence type="ECO:0000256" key="7">
    <source>
        <dbReference type="RuleBase" id="RU363032"/>
    </source>
</evidence>
<keyword evidence="10" id="KW-1185">Reference proteome</keyword>
<dbReference type="InterPro" id="IPR000515">
    <property type="entry name" value="MetI-like"/>
</dbReference>
<evidence type="ECO:0000313" key="10">
    <source>
        <dbReference type="Proteomes" id="UP000632659"/>
    </source>
</evidence>
<sequence>MRTRKKVKQTKADLVFSTFIYIILILAGICTLFPFLDVVLTSITPTEEIVKGAKNLITIPTHPTLSHYEYVFRGNNAILRAMGVTVFRTVVGTLLSLLVTALTAYPLSKRSLPFRNGLMKYFFFTMIFTAGMIPTFLVVRTLGLTDTIWAFILPGVLNVYNMIIMRTFFMGVPEELEEAARIDGCGDFKILFQIVLPVSKPVLASIGLFYAVWHWNSFFDAVMYITDRNLWPLQTLLREILLTTSTSELLGNTGSLADATPPSTAVIDATIMISCIPIMLVYPFLQKHFAKGVMVGSIKG</sequence>
<dbReference type="GO" id="GO:0055085">
    <property type="term" value="P:transmembrane transport"/>
    <property type="evidence" value="ECO:0007669"/>
    <property type="project" value="InterPro"/>
</dbReference>
<evidence type="ECO:0000256" key="4">
    <source>
        <dbReference type="ARBA" id="ARBA00022692"/>
    </source>
</evidence>
<keyword evidence="2 7" id="KW-0813">Transport</keyword>
<accession>A0A8J6PFR2</accession>
<dbReference type="Proteomes" id="UP000632659">
    <property type="component" value="Unassembled WGS sequence"/>
</dbReference>
<dbReference type="InterPro" id="IPR035906">
    <property type="entry name" value="MetI-like_sf"/>
</dbReference>
<dbReference type="RefSeq" id="WP_093987759.1">
    <property type="nucleotide sequence ID" value="NZ_FYDD01000002.1"/>
</dbReference>
<keyword evidence="4 7" id="KW-0812">Transmembrane</keyword>
<evidence type="ECO:0000259" key="8">
    <source>
        <dbReference type="PROSITE" id="PS50928"/>
    </source>
</evidence>
<feature type="transmembrane region" description="Helical" evidence="7">
    <location>
        <begin position="86"/>
        <end position="107"/>
    </location>
</feature>
<organism evidence="9 10">
    <name type="scientific">Massiliimalia timonensis</name>
    <dbReference type="NCBI Taxonomy" id="1987501"/>
    <lineage>
        <taxon>Bacteria</taxon>
        <taxon>Bacillati</taxon>
        <taxon>Bacillota</taxon>
        <taxon>Clostridia</taxon>
        <taxon>Eubacteriales</taxon>
        <taxon>Oscillospiraceae</taxon>
        <taxon>Massiliimalia</taxon>
    </lineage>
</organism>
<comment type="subcellular location">
    <subcellularLocation>
        <location evidence="1 7">Cell membrane</location>
        <topology evidence="1 7">Multi-pass membrane protein</topology>
    </subcellularLocation>
</comment>
<feature type="domain" description="ABC transmembrane type-1" evidence="8">
    <location>
        <begin position="82"/>
        <end position="282"/>
    </location>
</feature>
<keyword evidence="3" id="KW-1003">Cell membrane</keyword>
<keyword evidence="5 7" id="KW-1133">Transmembrane helix</keyword>
<feature type="transmembrane region" description="Helical" evidence="7">
    <location>
        <begin position="265"/>
        <end position="285"/>
    </location>
</feature>
<dbReference type="EMBL" id="JACRTL010000006">
    <property type="protein sequence ID" value="MBC8611566.1"/>
    <property type="molecule type" value="Genomic_DNA"/>
</dbReference>
<feature type="transmembrane region" description="Helical" evidence="7">
    <location>
        <begin position="12"/>
        <end position="36"/>
    </location>
</feature>
<feature type="transmembrane region" description="Helical" evidence="7">
    <location>
        <begin position="190"/>
        <end position="213"/>
    </location>
</feature>
<gene>
    <name evidence="9" type="ORF">H8702_10705</name>
</gene>
<dbReference type="PROSITE" id="PS50928">
    <property type="entry name" value="ABC_TM1"/>
    <property type="match status" value="1"/>
</dbReference>
<feature type="transmembrane region" description="Helical" evidence="7">
    <location>
        <begin position="148"/>
        <end position="169"/>
    </location>
</feature>
<evidence type="ECO:0000256" key="3">
    <source>
        <dbReference type="ARBA" id="ARBA00022475"/>
    </source>
</evidence>
<feature type="transmembrane region" description="Helical" evidence="7">
    <location>
        <begin position="119"/>
        <end position="142"/>
    </location>
</feature>
<reference evidence="9" key="1">
    <citation type="submission" date="2020-08" db="EMBL/GenBank/DDBJ databases">
        <title>Genome public.</title>
        <authorList>
            <person name="Liu C."/>
            <person name="Sun Q."/>
        </authorList>
    </citation>
    <scope>NUCLEOTIDE SEQUENCE</scope>
    <source>
        <strain evidence="9">NSJ-15</strain>
    </source>
</reference>
<dbReference type="SUPFAM" id="SSF161098">
    <property type="entry name" value="MetI-like"/>
    <property type="match status" value="1"/>
</dbReference>
<evidence type="ECO:0000256" key="2">
    <source>
        <dbReference type="ARBA" id="ARBA00022448"/>
    </source>
</evidence>
<comment type="similarity">
    <text evidence="7">Belongs to the binding-protein-dependent transport system permease family.</text>
</comment>
<name>A0A8J6PFR2_9FIRM</name>
<dbReference type="Pfam" id="PF00528">
    <property type="entry name" value="BPD_transp_1"/>
    <property type="match status" value="1"/>
</dbReference>
<dbReference type="PANTHER" id="PTHR43744:SF9">
    <property type="entry name" value="POLYGALACTURONAN_RHAMNOGALACTURONAN TRANSPORT SYSTEM PERMEASE PROTEIN YTCP"/>
    <property type="match status" value="1"/>
</dbReference>
<dbReference type="PANTHER" id="PTHR43744">
    <property type="entry name" value="ABC TRANSPORTER PERMEASE PROTEIN MG189-RELATED-RELATED"/>
    <property type="match status" value="1"/>
</dbReference>
<dbReference type="GO" id="GO:0005886">
    <property type="term" value="C:plasma membrane"/>
    <property type="evidence" value="ECO:0007669"/>
    <property type="project" value="UniProtKB-SubCell"/>
</dbReference>